<dbReference type="Gene3D" id="3.30.300.20">
    <property type="match status" value="1"/>
</dbReference>
<proteinExistence type="inferred from homology"/>
<comment type="caution">
    <text evidence="4">The sequence shown here is derived from an EMBL/GenBank/DDBJ whole genome shotgun (WGS) entry which is preliminary data.</text>
</comment>
<name>C0G3B6_9HYPH</name>
<dbReference type="NCBIfam" id="TIGR00082">
    <property type="entry name" value="rbfA"/>
    <property type="match status" value="1"/>
</dbReference>
<dbReference type="EMBL" id="ACJD01000001">
    <property type="protein sequence ID" value="EEH15231.1"/>
    <property type="molecule type" value="Genomic_DNA"/>
</dbReference>
<evidence type="ECO:0000313" key="4">
    <source>
        <dbReference type="EMBL" id="EEH15231.1"/>
    </source>
</evidence>
<comment type="similarity">
    <text evidence="2">Belongs to the RbfA family.</text>
</comment>
<dbReference type="PANTHER" id="PTHR33515">
    <property type="entry name" value="RIBOSOME-BINDING FACTOR A, CHLOROPLASTIC-RELATED"/>
    <property type="match status" value="1"/>
</dbReference>
<dbReference type="GO" id="GO:0005829">
    <property type="term" value="C:cytosol"/>
    <property type="evidence" value="ECO:0007669"/>
    <property type="project" value="TreeGrafter"/>
</dbReference>
<comment type="subunit">
    <text evidence="2">Monomer. Binds 30S ribosomal subunits, but not 50S ribosomal subunits or 70S ribosomes.</text>
</comment>
<sequence>MCENALKGVFPFAVLLSERLVGLFGFVLCEHVPANLGGHVETRRDKAMARSHDTKGSGGLSQRQLRVGEQVRHALAQVLQRGEIRDDLIERTVISVSEVRMSPDLKIATCFITPLGSADPQAVIKALASHAKFIRGRVAPSLAQMKYMPEFRFRPDTSFDNFSKIDALLRSPEVARDLSHDDDEDGGADEAPRNGDE</sequence>
<feature type="compositionally biased region" description="Basic and acidic residues" evidence="3">
    <location>
        <begin position="43"/>
        <end position="55"/>
    </location>
</feature>
<dbReference type="GO" id="GO:0043024">
    <property type="term" value="F:ribosomal small subunit binding"/>
    <property type="evidence" value="ECO:0007669"/>
    <property type="project" value="TreeGrafter"/>
</dbReference>
<dbReference type="Pfam" id="PF02033">
    <property type="entry name" value="RBFA"/>
    <property type="match status" value="1"/>
</dbReference>
<dbReference type="SUPFAM" id="SSF89919">
    <property type="entry name" value="Ribosome-binding factor A, RbfA"/>
    <property type="match status" value="1"/>
</dbReference>
<dbReference type="InterPro" id="IPR023799">
    <property type="entry name" value="RbfA_dom_sf"/>
</dbReference>
<keyword evidence="1 2" id="KW-0690">Ribosome biogenesis</keyword>
<dbReference type="Proteomes" id="UP000003678">
    <property type="component" value="Unassembled WGS sequence"/>
</dbReference>
<protein>
    <recommendedName>
        <fullName evidence="2">Ribosome-binding factor A</fullName>
    </recommendedName>
</protein>
<organism evidence="4 5">
    <name type="scientific">Brucella ceti str. Cudo</name>
    <dbReference type="NCBI Taxonomy" id="595497"/>
    <lineage>
        <taxon>Bacteria</taxon>
        <taxon>Pseudomonadati</taxon>
        <taxon>Pseudomonadota</taxon>
        <taxon>Alphaproteobacteria</taxon>
        <taxon>Hyphomicrobiales</taxon>
        <taxon>Brucellaceae</taxon>
        <taxon>Brucella/Ochrobactrum group</taxon>
        <taxon>Brucella</taxon>
    </lineage>
</organism>
<evidence type="ECO:0000256" key="2">
    <source>
        <dbReference type="HAMAP-Rule" id="MF_00003"/>
    </source>
</evidence>
<dbReference type="PANTHER" id="PTHR33515:SF1">
    <property type="entry name" value="RIBOSOME-BINDING FACTOR A, CHLOROPLASTIC-RELATED"/>
    <property type="match status" value="1"/>
</dbReference>
<feature type="region of interest" description="Disordered" evidence="3">
    <location>
        <begin position="43"/>
        <end position="63"/>
    </location>
</feature>
<keyword evidence="2" id="KW-0963">Cytoplasm</keyword>
<comment type="subcellular location">
    <subcellularLocation>
        <location evidence="2">Cytoplasm</location>
    </subcellularLocation>
</comment>
<feature type="region of interest" description="Disordered" evidence="3">
    <location>
        <begin position="173"/>
        <end position="197"/>
    </location>
</feature>
<dbReference type="PROSITE" id="PS01319">
    <property type="entry name" value="RBFA"/>
    <property type="match status" value="1"/>
</dbReference>
<evidence type="ECO:0000256" key="3">
    <source>
        <dbReference type="SAM" id="MobiDB-lite"/>
    </source>
</evidence>
<dbReference type="InterPro" id="IPR000238">
    <property type="entry name" value="RbfA"/>
</dbReference>
<dbReference type="AlphaFoldDB" id="C0G3B6"/>
<comment type="function">
    <text evidence="2">One of several proteins that assist in the late maturation steps of the functional core of the 30S ribosomal subunit. Associates with free 30S ribosomal subunits (but not with 30S subunits that are part of 70S ribosomes or polysomes). Required for efficient processing of 16S rRNA. May interact with the 5'-terminal helix region of 16S rRNA.</text>
</comment>
<dbReference type="NCBIfam" id="NF001802">
    <property type="entry name" value="PRK00521.2-5"/>
    <property type="match status" value="1"/>
</dbReference>
<dbReference type="HAMAP" id="MF_00003">
    <property type="entry name" value="RbfA"/>
    <property type="match status" value="1"/>
</dbReference>
<gene>
    <name evidence="2 4" type="primary">rbfA</name>
    <name evidence="4" type="ORF">BCETI_1000145</name>
</gene>
<evidence type="ECO:0000256" key="1">
    <source>
        <dbReference type="ARBA" id="ARBA00022517"/>
    </source>
</evidence>
<dbReference type="InterPro" id="IPR015946">
    <property type="entry name" value="KH_dom-like_a/b"/>
</dbReference>
<dbReference type="GO" id="GO:0030490">
    <property type="term" value="P:maturation of SSU-rRNA"/>
    <property type="evidence" value="ECO:0007669"/>
    <property type="project" value="UniProtKB-UniRule"/>
</dbReference>
<dbReference type="InterPro" id="IPR020053">
    <property type="entry name" value="Ribosome-bd_factorA_CS"/>
</dbReference>
<evidence type="ECO:0000313" key="5">
    <source>
        <dbReference type="Proteomes" id="UP000003678"/>
    </source>
</evidence>
<reference evidence="4 5" key="1">
    <citation type="submission" date="2009-03" db="EMBL/GenBank/DDBJ databases">
        <authorList>
            <person name="Setubal J.C."/>
            <person name="Boyle S."/>
            <person name="Crasta O.R."/>
            <person name="Gillespie J.J."/>
            <person name="Kenyon R.W."/>
            <person name="Lu J."/>
            <person name="Mane S."/>
            <person name="Nagrani S."/>
            <person name="Shallom J.M."/>
            <person name="Shallom S."/>
            <person name="Shukla M."/>
            <person name="Snyder E.E."/>
            <person name="Sobral B.W."/>
            <person name="Wattam A.R."/>
            <person name="Will R."/>
            <person name="Williams K."/>
            <person name="Yoo H."/>
            <person name="Bruce D.H."/>
            <person name="Detter C."/>
            <person name="Munk C."/>
            <person name="Brettin T.S."/>
            <person name="Ficht T."/>
        </authorList>
    </citation>
    <scope>NUCLEOTIDE SEQUENCE [LARGE SCALE GENOMIC DNA]</scope>
    <source>
        <strain evidence="4 5">Cudo</strain>
    </source>
</reference>
<accession>C0G3B6</accession>